<dbReference type="PROSITE" id="PS50053">
    <property type="entry name" value="UBIQUITIN_2"/>
    <property type="match status" value="1"/>
</dbReference>
<evidence type="ECO:0000256" key="1">
    <source>
        <dbReference type="SAM" id="MobiDB-lite"/>
    </source>
</evidence>
<accession>A0A1D2A5P4</accession>
<gene>
    <name evidence="3" type="ORF">g.50385</name>
</gene>
<dbReference type="InterPro" id="IPR029071">
    <property type="entry name" value="Ubiquitin-like_domsf"/>
</dbReference>
<feature type="region of interest" description="Disordered" evidence="1">
    <location>
        <begin position="1"/>
        <end position="20"/>
    </location>
</feature>
<proteinExistence type="predicted"/>
<feature type="compositionally biased region" description="Basic and acidic residues" evidence="1">
    <location>
        <begin position="1"/>
        <end position="12"/>
    </location>
</feature>
<sequence length="99" mass="10791">MSDTGEDSKANIKPEGASDPNVLSIKVKDQLGGEVVFKVKKSTKFEKILNAFCQKKAVAISEVRFVFDGTRINPSMTPEDMEMEDGDTVDAFLEQTGGC</sequence>
<feature type="domain" description="Ubiquitin-like" evidence="2">
    <location>
        <begin position="23"/>
        <end position="98"/>
    </location>
</feature>
<organism evidence="3">
    <name type="scientific">Auxenochlorella protothecoides</name>
    <name type="common">Green microalga</name>
    <name type="synonym">Chlorella protothecoides</name>
    <dbReference type="NCBI Taxonomy" id="3075"/>
    <lineage>
        <taxon>Eukaryota</taxon>
        <taxon>Viridiplantae</taxon>
        <taxon>Chlorophyta</taxon>
        <taxon>core chlorophytes</taxon>
        <taxon>Trebouxiophyceae</taxon>
        <taxon>Chlorellales</taxon>
        <taxon>Chlorellaceae</taxon>
        <taxon>Auxenochlorella</taxon>
    </lineage>
</organism>
<dbReference type="SUPFAM" id="SSF54236">
    <property type="entry name" value="Ubiquitin-like"/>
    <property type="match status" value="1"/>
</dbReference>
<evidence type="ECO:0000313" key="3">
    <source>
        <dbReference type="EMBL" id="JAT74504.1"/>
    </source>
</evidence>
<dbReference type="PANTHER" id="PTHR10562">
    <property type="entry name" value="SMALL UBIQUITIN-RELATED MODIFIER"/>
    <property type="match status" value="1"/>
</dbReference>
<name>A0A1D2A5P4_AUXPR</name>
<dbReference type="Gene3D" id="3.10.20.90">
    <property type="entry name" value="Phosphatidylinositol 3-kinase Catalytic Subunit, Chain A, domain 1"/>
    <property type="match status" value="1"/>
</dbReference>
<dbReference type="InterPro" id="IPR022617">
    <property type="entry name" value="Rad60/SUMO-like_dom"/>
</dbReference>
<dbReference type="InterPro" id="IPR000626">
    <property type="entry name" value="Ubiquitin-like_dom"/>
</dbReference>
<dbReference type="AlphaFoldDB" id="A0A1D2A5P4"/>
<dbReference type="Pfam" id="PF11976">
    <property type="entry name" value="Rad60-SLD"/>
    <property type="match status" value="1"/>
</dbReference>
<protein>
    <recommendedName>
        <fullName evidence="2">Ubiquitin-like domain-containing protein</fullName>
    </recommendedName>
</protein>
<dbReference type="FunFam" id="3.10.20.90:FF:000202">
    <property type="entry name" value="Small ubiquitin-related modifier I"/>
    <property type="match status" value="1"/>
</dbReference>
<dbReference type="EMBL" id="GDKF01004118">
    <property type="protein sequence ID" value="JAT74504.1"/>
    <property type="molecule type" value="Transcribed_RNA"/>
</dbReference>
<evidence type="ECO:0000259" key="2">
    <source>
        <dbReference type="PROSITE" id="PS50053"/>
    </source>
</evidence>
<reference evidence="3" key="1">
    <citation type="submission" date="2015-08" db="EMBL/GenBank/DDBJ databases">
        <authorList>
            <person name="Babu N.S."/>
            <person name="Beckwith C.J."/>
            <person name="Beseler K.G."/>
            <person name="Brison A."/>
            <person name="Carone J.V."/>
            <person name="Caskin T.P."/>
            <person name="Diamond M."/>
            <person name="Durham M.E."/>
            <person name="Foxe J.M."/>
            <person name="Go M."/>
            <person name="Henderson B.A."/>
            <person name="Jones I.B."/>
            <person name="McGettigan J.A."/>
            <person name="Micheletti S.J."/>
            <person name="Nasrallah M.E."/>
            <person name="Ortiz D."/>
            <person name="Piller C.R."/>
            <person name="Privatt S.R."/>
            <person name="Schneider S.L."/>
            <person name="Sharp S."/>
            <person name="Smith T.C."/>
            <person name="Stanton J.D."/>
            <person name="Ullery H.E."/>
            <person name="Wilson R.J."/>
            <person name="Serrano M.G."/>
            <person name="Buck G."/>
            <person name="Lee V."/>
            <person name="Wang Y."/>
            <person name="Carvalho R."/>
            <person name="Voegtly L."/>
            <person name="Shi R."/>
            <person name="Duckworth R."/>
            <person name="Johnson A."/>
            <person name="Loviza R."/>
            <person name="Walstead R."/>
            <person name="Shah Z."/>
            <person name="Kiflezghi M."/>
            <person name="Wade K."/>
            <person name="Ball S.L."/>
            <person name="Bradley K.W."/>
            <person name="Asai D.J."/>
            <person name="Bowman C.A."/>
            <person name="Russell D.A."/>
            <person name="Pope W.H."/>
            <person name="Jacobs-Sera D."/>
            <person name="Hendrix R.W."/>
            <person name="Hatfull G.F."/>
        </authorList>
    </citation>
    <scope>NUCLEOTIDE SEQUENCE</scope>
</reference>